<evidence type="ECO:0000313" key="2">
    <source>
        <dbReference type="Proteomes" id="UP001216674"/>
    </source>
</evidence>
<dbReference type="RefSeq" id="WP_276269630.1">
    <property type="nucleotide sequence ID" value="NZ_JARJLM010000734.1"/>
</dbReference>
<keyword evidence="2" id="KW-1185">Reference proteome</keyword>
<accession>A0ABT6B5B2</accession>
<dbReference type="EMBL" id="JARJLM010000734">
    <property type="protein sequence ID" value="MDF3840068.1"/>
    <property type="molecule type" value="Genomic_DNA"/>
</dbReference>
<reference evidence="1 2" key="1">
    <citation type="submission" date="2023-03" db="EMBL/GenBank/DDBJ databases">
        <title>Draft assemblies of triclosan tolerant bacteria isolated from returned activated sludge.</title>
        <authorList>
            <person name="Van Hamelsveld S."/>
        </authorList>
    </citation>
    <scope>NUCLEOTIDE SEQUENCE [LARGE SCALE GENOMIC DNA]</scope>
    <source>
        <strain evidence="1 2">GW210010_S58</strain>
    </source>
</reference>
<organism evidence="1 2">
    <name type="scientific">Cupriavidus basilensis</name>
    <dbReference type="NCBI Taxonomy" id="68895"/>
    <lineage>
        <taxon>Bacteria</taxon>
        <taxon>Pseudomonadati</taxon>
        <taxon>Pseudomonadota</taxon>
        <taxon>Betaproteobacteria</taxon>
        <taxon>Burkholderiales</taxon>
        <taxon>Burkholderiaceae</taxon>
        <taxon>Cupriavidus</taxon>
    </lineage>
</organism>
<gene>
    <name evidence="1" type="ORF">P3W85_45175</name>
</gene>
<dbReference type="Proteomes" id="UP001216674">
    <property type="component" value="Unassembled WGS sequence"/>
</dbReference>
<proteinExistence type="predicted"/>
<evidence type="ECO:0000313" key="1">
    <source>
        <dbReference type="EMBL" id="MDF3840068.1"/>
    </source>
</evidence>
<name>A0ABT6B5B2_9BURK</name>
<protein>
    <submittedName>
        <fullName evidence="1">Uncharacterized protein</fullName>
    </submittedName>
</protein>
<comment type="caution">
    <text evidence="1">The sequence shown here is derived from an EMBL/GenBank/DDBJ whole genome shotgun (WGS) entry which is preliminary data.</text>
</comment>
<sequence length="82" mass="9067">MKGVKGAIALKDTFGERIRTITFRVEETIAPGATYVWSGSKELNQFSDEDKRLMRLEDEKITSEVVPIAIVFGHGASIKAPD</sequence>